<protein>
    <recommendedName>
        <fullName evidence="5 6">Dephospho-CoA kinase</fullName>
        <ecNumber evidence="5 6">2.7.1.24</ecNumber>
    </recommendedName>
    <alternativeName>
        <fullName evidence="5">Dephosphocoenzyme A kinase</fullName>
    </alternativeName>
</protein>
<evidence type="ECO:0000313" key="7">
    <source>
        <dbReference type="EMBL" id="RRB11675.1"/>
    </source>
</evidence>
<dbReference type="PANTHER" id="PTHR10695:SF46">
    <property type="entry name" value="BIFUNCTIONAL COENZYME A SYNTHASE-RELATED"/>
    <property type="match status" value="1"/>
</dbReference>
<keyword evidence="3 5" id="KW-0067">ATP-binding</keyword>
<comment type="subcellular location">
    <subcellularLocation>
        <location evidence="5">Cytoplasm</location>
    </subcellularLocation>
</comment>
<gene>
    <name evidence="5 7" type="primary">coaE</name>
    <name evidence="7" type="ORF">EHT87_24720</name>
</gene>
<dbReference type="PANTHER" id="PTHR10695">
    <property type="entry name" value="DEPHOSPHO-COA KINASE-RELATED"/>
    <property type="match status" value="1"/>
</dbReference>
<dbReference type="InterPro" id="IPR027417">
    <property type="entry name" value="P-loop_NTPase"/>
</dbReference>
<dbReference type="NCBIfam" id="TIGR00152">
    <property type="entry name" value="dephospho-CoA kinase"/>
    <property type="match status" value="1"/>
</dbReference>
<comment type="caution">
    <text evidence="7">The sequence shown here is derived from an EMBL/GenBank/DDBJ whole genome shotgun (WGS) entry which is preliminary data.</text>
</comment>
<dbReference type="Gene3D" id="3.40.50.300">
    <property type="entry name" value="P-loop containing nucleotide triphosphate hydrolases"/>
    <property type="match status" value="1"/>
</dbReference>
<evidence type="ECO:0000313" key="8">
    <source>
        <dbReference type="Proteomes" id="UP000274271"/>
    </source>
</evidence>
<dbReference type="GO" id="GO:0004140">
    <property type="term" value="F:dephospho-CoA kinase activity"/>
    <property type="evidence" value="ECO:0007669"/>
    <property type="project" value="UniProtKB-UniRule"/>
</dbReference>
<evidence type="ECO:0000256" key="4">
    <source>
        <dbReference type="ARBA" id="ARBA00022993"/>
    </source>
</evidence>
<dbReference type="SUPFAM" id="SSF52540">
    <property type="entry name" value="P-loop containing nucleoside triphosphate hydrolases"/>
    <property type="match status" value="1"/>
</dbReference>
<dbReference type="Proteomes" id="UP000274271">
    <property type="component" value="Unassembled WGS sequence"/>
</dbReference>
<evidence type="ECO:0000256" key="6">
    <source>
        <dbReference type="NCBIfam" id="TIGR00152"/>
    </source>
</evidence>
<sequence>MSLPSKRPLLIGVTGGIGSGKSTVCRIFEALGIPVYYADERAKWLVDHDAILKSDITRLLGPEAYDIAGRYARSWVAAQVFGNPELLLQLNALIHPRVYADTDLWARDYTGKPYVIKEAALLRAAGEGGNRLDKLIVVQSPLELRIHRVHKRDPQRTEQEIKNIISRQLSDEERIEMADYVIYNNETQLLIPQVLRLHETFLRTDL</sequence>
<dbReference type="Pfam" id="PF01121">
    <property type="entry name" value="CoaE"/>
    <property type="match status" value="1"/>
</dbReference>
<keyword evidence="2 5" id="KW-0547">Nucleotide-binding</keyword>
<proteinExistence type="inferred from homology"/>
<dbReference type="GO" id="GO:0005524">
    <property type="term" value="F:ATP binding"/>
    <property type="evidence" value="ECO:0007669"/>
    <property type="project" value="UniProtKB-UniRule"/>
</dbReference>
<dbReference type="GO" id="GO:0015937">
    <property type="term" value="P:coenzyme A biosynthetic process"/>
    <property type="evidence" value="ECO:0007669"/>
    <property type="project" value="UniProtKB-UniRule"/>
</dbReference>
<evidence type="ECO:0000256" key="2">
    <source>
        <dbReference type="ARBA" id="ARBA00022741"/>
    </source>
</evidence>
<comment type="similarity">
    <text evidence="1 5">Belongs to the CoaE family.</text>
</comment>
<dbReference type="AlphaFoldDB" id="A0A3P1CEK8"/>
<keyword evidence="5 7" id="KW-0418">Kinase</keyword>
<evidence type="ECO:0000256" key="5">
    <source>
        <dbReference type="HAMAP-Rule" id="MF_00376"/>
    </source>
</evidence>
<dbReference type="EMBL" id="RQJP01000005">
    <property type="protein sequence ID" value="RRB11675.1"/>
    <property type="molecule type" value="Genomic_DNA"/>
</dbReference>
<evidence type="ECO:0000256" key="1">
    <source>
        <dbReference type="ARBA" id="ARBA00009018"/>
    </source>
</evidence>
<keyword evidence="8" id="KW-1185">Reference proteome</keyword>
<name>A0A3P1CEK8_9BACT</name>
<dbReference type="PROSITE" id="PS51219">
    <property type="entry name" value="DPCK"/>
    <property type="match status" value="1"/>
</dbReference>
<comment type="function">
    <text evidence="5">Catalyzes the phosphorylation of the 3'-hydroxyl group of dephosphocoenzyme A to form coenzyme A.</text>
</comment>
<dbReference type="UniPathway" id="UPA00241">
    <property type="reaction ID" value="UER00356"/>
</dbReference>
<comment type="pathway">
    <text evidence="5">Cofactor biosynthesis; coenzyme A biosynthesis; CoA from (R)-pantothenate: step 5/5.</text>
</comment>
<organism evidence="7 8">
    <name type="scientific">Larkinella knui</name>
    <dbReference type="NCBI Taxonomy" id="2025310"/>
    <lineage>
        <taxon>Bacteria</taxon>
        <taxon>Pseudomonadati</taxon>
        <taxon>Bacteroidota</taxon>
        <taxon>Cytophagia</taxon>
        <taxon>Cytophagales</taxon>
        <taxon>Spirosomataceae</taxon>
        <taxon>Larkinella</taxon>
    </lineage>
</organism>
<dbReference type="CDD" id="cd02022">
    <property type="entry name" value="DPCK"/>
    <property type="match status" value="1"/>
</dbReference>
<dbReference type="OrthoDB" id="9812943at2"/>
<accession>A0A3P1CEK8</accession>
<dbReference type="EC" id="2.7.1.24" evidence="5 6"/>
<evidence type="ECO:0000256" key="3">
    <source>
        <dbReference type="ARBA" id="ARBA00022840"/>
    </source>
</evidence>
<keyword evidence="5" id="KW-0963">Cytoplasm</keyword>
<dbReference type="InterPro" id="IPR001977">
    <property type="entry name" value="Depp_CoAkinase"/>
</dbReference>
<keyword evidence="4 5" id="KW-0173">Coenzyme A biosynthesis</keyword>
<comment type="catalytic activity">
    <reaction evidence="5">
        <text>3'-dephospho-CoA + ATP = ADP + CoA + H(+)</text>
        <dbReference type="Rhea" id="RHEA:18245"/>
        <dbReference type="ChEBI" id="CHEBI:15378"/>
        <dbReference type="ChEBI" id="CHEBI:30616"/>
        <dbReference type="ChEBI" id="CHEBI:57287"/>
        <dbReference type="ChEBI" id="CHEBI:57328"/>
        <dbReference type="ChEBI" id="CHEBI:456216"/>
        <dbReference type="EC" id="2.7.1.24"/>
    </reaction>
</comment>
<keyword evidence="5 7" id="KW-0808">Transferase</keyword>
<dbReference type="HAMAP" id="MF_00376">
    <property type="entry name" value="Dephospho_CoA_kinase"/>
    <property type="match status" value="1"/>
</dbReference>
<dbReference type="RefSeq" id="WP_124909342.1">
    <property type="nucleotide sequence ID" value="NZ_RQJP01000005.1"/>
</dbReference>
<feature type="binding site" evidence="5">
    <location>
        <begin position="18"/>
        <end position="23"/>
    </location>
    <ligand>
        <name>ATP</name>
        <dbReference type="ChEBI" id="CHEBI:30616"/>
    </ligand>
</feature>
<dbReference type="GO" id="GO:0005737">
    <property type="term" value="C:cytoplasm"/>
    <property type="evidence" value="ECO:0007669"/>
    <property type="project" value="UniProtKB-SubCell"/>
</dbReference>
<reference evidence="7 8" key="1">
    <citation type="submission" date="2018-11" db="EMBL/GenBank/DDBJ databases">
        <authorList>
            <person name="Zhou Z."/>
            <person name="Wang G."/>
        </authorList>
    </citation>
    <scope>NUCLEOTIDE SEQUENCE [LARGE SCALE GENOMIC DNA]</scope>
    <source>
        <strain evidence="7 8">KCTC42998</strain>
    </source>
</reference>